<protein>
    <submittedName>
        <fullName evidence="1">Uncharacterized protein</fullName>
    </submittedName>
</protein>
<evidence type="ECO:0000313" key="2">
    <source>
        <dbReference type="Proteomes" id="UP001303115"/>
    </source>
</evidence>
<organism evidence="1 2">
    <name type="scientific">Parachaetomium inaequale</name>
    <dbReference type="NCBI Taxonomy" id="2588326"/>
    <lineage>
        <taxon>Eukaryota</taxon>
        <taxon>Fungi</taxon>
        <taxon>Dikarya</taxon>
        <taxon>Ascomycota</taxon>
        <taxon>Pezizomycotina</taxon>
        <taxon>Sordariomycetes</taxon>
        <taxon>Sordariomycetidae</taxon>
        <taxon>Sordariales</taxon>
        <taxon>Chaetomiaceae</taxon>
        <taxon>Parachaetomium</taxon>
    </lineage>
</organism>
<dbReference type="EMBL" id="MU854393">
    <property type="protein sequence ID" value="KAK4039743.1"/>
    <property type="molecule type" value="Genomic_DNA"/>
</dbReference>
<sequence length="102" mass="11072">MSVARVIFANDMDAKDMDTSGNYFSGTDGSIVWRSIGKLSNFTVPSNAKFCFQHDAHWLSQHDDNEIISLYIARAGSATAIATDPSEVIDAGVKGKELSKMV</sequence>
<dbReference type="Pfam" id="PF14269">
    <property type="entry name" value="Arylsulfotran_2"/>
    <property type="match status" value="1"/>
</dbReference>
<proteinExistence type="predicted"/>
<comment type="caution">
    <text evidence="1">The sequence shown here is derived from an EMBL/GenBank/DDBJ whole genome shotgun (WGS) entry which is preliminary data.</text>
</comment>
<evidence type="ECO:0000313" key="1">
    <source>
        <dbReference type="EMBL" id="KAK4039743.1"/>
    </source>
</evidence>
<accession>A0AAN6SRV3</accession>
<gene>
    <name evidence="1" type="ORF">C8A01DRAFT_36279</name>
</gene>
<reference evidence="2" key="1">
    <citation type="journal article" date="2023" name="Mol. Phylogenet. Evol.">
        <title>Genome-scale phylogeny and comparative genomics of the fungal order Sordariales.</title>
        <authorList>
            <person name="Hensen N."/>
            <person name="Bonometti L."/>
            <person name="Westerberg I."/>
            <person name="Brannstrom I.O."/>
            <person name="Guillou S."/>
            <person name="Cros-Aarteil S."/>
            <person name="Calhoun S."/>
            <person name="Haridas S."/>
            <person name="Kuo A."/>
            <person name="Mondo S."/>
            <person name="Pangilinan J."/>
            <person name="Riley R."/>
            <person name="LaButti K."/>
            <person name="Andreopoulos B."/>
            <person name="Lipzen A."/>
            <person name="Chen C."/>
            <person name="Yan M."/>
            <person name="Daum C."/>
            <person name="Ng V."/>
            <person name="Clum A."/>
            <person name="Steindorff A."/>
            <person name="Ohm R.A."/>
            <person name="Martin F."/>
            <person name="Silar P."/>
            <person name="Natvig D.O."/>
            <person name="Lalanne C."/>
            <person name="Gautier V."/>
            <person name="Ament-Velasquez S.L."/>
            <person name="Kruys A."/>
            <person name="Hutchinson M.I."/>
            <person name="Powell A.J."/>
            <person name="Barry K."/>
            <person name="Miller A.N."/>
            <person name="Grigoriev I.V."/>
            <person name="Debuchy R."/>
            <person name="Gladieux P."/>
            <person name="Hiltunen Thoren M."/>
            <person name="Johannesson H."/>
        </authorList>
    </citation>
    <scope>NUCLEOTIDE SEQUENCE [LARGE SCALE GENOMIC DNA]</scope>
    <source>
        <strain evidence="2">CBS 284.82</strain>
    </source>
</reference>
<dbReference type="Proteomes" id="UP001303115">
    <property type="component" value="Unassembled WGS sequence"/>
</dbReference>
<keyword evidence="2" id="KW-1185">Reference proteome</keyword>
<dbReference type="InterPro" id="IPR039535">
    <property type="entry name" value="ASST-like"/>
</dbReference>
<dbReference type="AlphaFoldDB" id="A0AAN6SRV3"/>
<name>A0AAN6SRV3_9PEZI</name>